<evidence type="ECO:0000313" key="5">
    <source>
        <dbReference type="EMBL" id="CAL5995495.1"/>
    </source>
</evidence>
<dbReference type="Pfam" id="PF00079">
    <property type="entry name" value="Serpin"/>
    <property type="match status" value="1"/>
</dbReference>
<dbReference type="PANTHER" id="PTHR11461">
    <property type="entry name" value="SERINE PROTEASE INHIBITOR, SERPIN"/>
    <property type="match status" value="1"/>
</dbReference>
<feature type="domain" description="Serpin" evidence="3">
    <location>
        <begin position="9"/>
        <end position="339"/>
    </location>
</feature>
<sequence>MQAINSHTMKIKDLVDFTAGSTSYSPFSIMHALMLLTYCSDDASIDQLTKSMQITKQELLDFSNQLKLDKSVALASNIFSKNIQGINPAFSKLMKETFGFTPEKLRSAAQVNKWCAKHTNNRIDRLINNADFEAILLSAIHFKADWAVPFEARDTTQKEFSGFSARADKQMMQMTKHLQFAETDSAFIVNLKYENSNISAQIILPKSASKQDFNAALSQQNLNPVFQSTRVHLQLPKFKINSEFKLKSILQKLNVTKIFERIDCTKSLGQILFVDEVIQKTFVEVDEKGTEAAAVTGIIMIKASFFREEQPVEVICDRPFWFILKGNGGEVLFVNSVVD</sequence>
<gene>
    <name evidence="5" type="ORF">HINF_LOCUS14060</name>
    <name evidence="4" type="ORF">HINF_LOCUS48576</name>
</gene>
<dbReference type="InterPro" id="IPR042185">
    <property type="entry name" value="Serpin_sf_2"/>
</dbReference>
<dbReference type="InterPro" id="IPR023796">
    <property type="entry name" value="Serpin_dom"/>
</dbReference>
<evidence type="ECO:0000256" key="2">
    <source>
        <dbReference type="RuleBase" id="RU000411"/>
    </source>
</evidence>
<dbReference type="AlphaFoldDB" id="A0AA86QK05"/>
<name>A0AA86QK05_9EUKA</name>
<evidence type="ECO:0000259" key="3">
    <source>
        <dbReference type="SMART" id="SM00093"/>
    </source>
</evidence>
<comment type="similarity">
    <text evidence="1 2">Belongs to the serpin family.</text>
</comment>
<dbReference type="InterPro" id="IPR042178">
    <property type="entry name" value="Serpin_sf_1"/>
</dbReference>
<dbReference type="InterPro" id="IPR000215">
    <property type="entry name" value="Serpin_fam"/>
</dbReference>
<dbReference type="PANTHER" id="PTHR11461:SF211">
    <property type="entry name" value="GH10112P-RELATED"/>
    <property type="match status" value="1"/>
</dbReference>
<evidence type="ECO:0000256" key="1">
    <source>
        <dbReference type="ARBA" id="ARBA00009500"/>
    </source>
</evidence>
<dbReference type="EMBL" id="CAXDID020000033">
    <property type="protein sequence ID" value="CAL5995495.1"/>
    <property type="molecule type" value="Genomic_DNA"/>
</dbReference>
<dbReference type="Gene3D" id="3.30.497.10">
    <property type="entry name" value="Antithrombin, subunit I, domain 2"/>
    <property type="match status" value="1"/>
</dbReference>
<reference evidence="5 6" key="2">
    <citation type="submission" date="2024-07" db="EMBL/GenBank/DDBJ databases">
        <authorList>
            <person name="Akdeniz Z."/>
        </authorList>
    </citation>
    <scope>NUCLEOTIDE SEQUENCE [LARGE SCALE GENOMIC DNA]</scope>
</reference>
<dbReference type="CDD" id="cd00172">
    <property type="entry name" value="serpin"/>
    <property type="match status" value="1"/>
</dbReference>
<dbReference type="EMBL" id="CATOUU010000937">
    <property type="protein sequence ID" value="CAI9960931.1"/>
    <property type="molecule type" value="Genomic_DNA"/>
</dbReference>
<protein>
    <submittedName>
        <fullName evidence="4">Serpin 1</fullName>
    </submittedName>
    <submittedName>
        <fullName evidence="5">Serpin_1</fullName>
    </submittedName>
</protein>
<organism evidence="4">
    <name type="scientific">Hexamita inflata</name>
    <dbReference type="NCBI Taxonomy" id="28002"/>
    <lineage>
        <taxon>Eukaryota</taxon>
        <taxon>Metamonada</taxon>
        <taxon>Diplomonadida</taxon>
        <taxon>Hexamitidae</taxon>
        <taxon>Hexamitinae</taxon>
        <taxon>Hexamita</taxon>
    </lineage>
</organism>
<comment type="caution">
    <text evidence="4">The sequence shown here is derived from an EMBL/GenBank/DDBJ whole genome shotgun (WGS) entry which is preliminary data.</text>
</comment>
<keyword evidence="6" id="KW-1185">Reference proteome</keyword>
<evidence type="ECO:0000313" key="6">
    <source>
        <dbReference type="Proteomes" id="UP001642409"/>
    </source>
</evidence>
<evidence type="ECO:0000313" key="4">
    <source>
        <dbReference type="EMBL" id="CAI9960931.1"/>
    </source>
</evidence>
<reference evidence="4" key="1">
    <citation type="submission" date="2023-06" db="EMBL/GenBank/DDBJ databases">
        <authorList>
            <person name="Kurt Z."/>
        </authorList>
    </citation>
    <scope>NUCLEOTIDE SEQUENCE</scope>
</reference>
<dbReference type="GO" id="GO:0004867">
    <property type="term" value="F:serine-type endopeptidase inhibitor activity"/>
    <property type="evidence" value="ECO:0007669"/>
    <property type="project" value="InterPro"/>
</dbReference>
<dbReference type="Gene3D" id="2.30.39.10">
    <property type="entry name" value="Alpha-1-antitrypsin, domain 1"/>
    <property type="match status" value="1"/>
</dbReference>
<proteinExistence type="inferred from homology"/>
<dbReference type="SUPFAM" id="SSF56574">
    <property type="entry name" value="Serpins"/>
    <property type="match status" value="1"/>
</dbReference>
<dbReference type="GO" id="GO:0005615">
    <property type="term" value="C:extracellular space"/>
    <property type="evidence" value="ECO:0007669"/>
    <property type="project" value="InterPro"/>
</dbReference>
<dbReference type="InterPro" id="IPR036186">
    <property type="entry name" value="Serpin_sf"/>
</dbReference>
<dbReference type="Proteomes" id="UP001642409">
    <property type="component" value="Unassembled WGS sequence"/>
</dbReference>
<dbReference type="SMART" id="SM00093">
    <property type="entry name" value="SERPIN"/>
    <property type="match status" value="1"/>
</dbReference>
<accession>A0AA86QK05</accession>